<evidence type="ECO:0000313" key="2">
    <source>
        <dbReference type="EMBL" id="SNT45392.1"/>
    </source>
</evidence>
<sequence>MSGPAADAIAAEWYKLRTVRSTAAVLGTVAAFVLLCALWSWYVARYWDGLSPERRATARAAPAEQPLVLALPVCAVVLGALTLTSEYSSGMIRTTLAAMPRRSGTFLAKAIVAAALMAAAAGAALAAGTVAGAVIVGDRAVPTFQGRTAEVAAHLLWVGLETAAITLVAFGLGAVLRSTAATITGGMAVLFVLPPLVRLLPSPWDERIWSALPGGLANQIAAAPGSSGDTGVLSPPAAVALLAAYVAVALGAGAYAFTRRDA</sequence>
<dbReference type="GO" id="GO:0005886">
    <property type="term" value="C:plasma membrane"/>
    <property type="evidence" value="ECO:0007669"/>
    <property type="project" value="UniProtKB-SubCell"/>
</dbReference>
<dbReference type="EMBL" id="FZOR01000031">
    <property type="protein sequence ID" value="SNT45392.1"/>
    <property type="molecule type" value="Genomic_DNA"/>
</dbReference>
<evidence type="ECO:0000313" key="3">
    <source>
        <dbReference type="Proteomes" id="UP000198318"/>
    </source>
</evidence>
<proteinExistence type="predicted"/>
<protein>
    <submittedName>
        <fullName evidence="2">ABC-2 family transporter protein</fullName>
    </submittedName>
</protein>
<accession>A0A239MTC4</accession>
<keyword evidence="1" id="KW-0812">Transmembrane</keyword>
<feature type="transmembrane region" description="Helical" evidence="1">
    <location>
        <begin position="67"/>
        <end position="85"/>
    </location>
</feature>
<organism evidence="2 3">
    <name type="scientific">Actinomadura meyerae</name>
    <dbReference type="NCBI Taxonomy" id="240840"/>
    <lineage>
        <taxon>Bacteria</taxon>
        <taxon>Bacillati</taxon>
        <taxon>Actinomycetota</taxon>
        <taxon>Actinomycetes</taxon>
        <taxon>Streptosporangiales</taxon>
        <taxon>Thermomonosporaceae</taxon>
        <taxon>Actinomadura</taxon>
    </lineage>
</organism>
<evidence type="ECO:0000256" key="1">
    <source>
        <dbReference type="SAM" id="Phobius"/>
    </source>
</evidence>
<dbReference type="OrthoDB" id="5188656at2"/>
<dbReference type="AlphaFoldDB" id="A0A239MTC4"/>
<keyword evidence="1" id="KW-0472">Membrane</keyword>
<dbReference type="Pfam" id="PF12730">
    <property type="entry name" value="ABC2_membrane_4"/>
    <property type="match status" value="1"/>
</dbReference>
<dbReference type="Proteomes" id="UP000198318">
    <property type="component" value="Unassembled WGS sequence"/>
</dbReference>
<keyword evidence="1" id="KW-1133">Transmembrane helix</keyword>
<gene>
    <name evidence="2" type="ORF">SAMN05443665_103140</name>
</gene>
<name>A0A239MTC4_9ACTN</name>
<feature type="transmembrane region" description="Helical" evidence="1">
    <location>
        <begin position="237"/>
        <end position="257"/>
    </location>
</feature>
<reference evidence="2 3" key="1">
    <citation type="submission" date="2017-06" db="EMBL/GenBank/DDBJ databases">
        <authorList>
            <person name="Kim H.J."/>
            <person name="Triplett B.A."/>
        </authorList>
    </citation>
    <scope>NUCLEOTIDE SEQUENCE [LARGE SCALE GENOMIC DNA]</scope>
    <source>
        <strain evidence="2 3">DSM 44715</strain>
    </source>
</reference>
<dbReference type="RefSeq" id="WP_089328991.1">
    <property type="nucleotide sequence ID" value="NZ_FZOR01000031.1"/>
</dbReference>
<feature type="transmembrane region" description="Helical" evidence="1">
    <location>
        <begin position="23"/>
        <end position="47"/>
    </location>
</feature>
<feature type="transmembrane region" description="Helical" evidence="1">
    <location>
        <begin position="155"/>
        <end position="176"/>
    </location>
</feature>
<feature type="transmembrane region" description="Helical" evidence="1">
    <location>
        <begin position="183"/>
        <end position="200"/>
    </location>
</feature>
<feature type="transmembrane region" description="Helical" evidence="1">
    <location>
        <begin position="106"/>
        <end position="135"/>
    </location>
</feature>
<dbReference type="GO" id="GO:0140359">
    <property type="term" value="F:ABC-type transporter activity"/>
    <property type="evidence" value="ECO:0007669"/>
    <property type="project" value="InterPro"/>
</dbReference>
<keyword evidence="3" id="KW-1185">Reference proteome</keyword>